<accession>A0A8X7Q8C4</accession>
<comment type="caution">
    <text evidence="2">The sequence shown here is derived from an EMBL/GenBank/DDBJ whole genome shotgun (WGS) entry which is preliminary data.</text>
</comment>
<dbReference type="PANTHER" id="PTHR48163">
    <property type="entry name" value="BNAC02G25670D PROTEIN"/>
    <property type="match status" value="1"/>
</dbReference>
<organism evidence="2 3">
    <name type="scientific">Brassica carinata</name>
    <name type="common">Ethiopian mustard</name>
    <name type="synonym">Abyssinian cabbage</name>
    <dbReference type="NCBI Taxonomy" id="52824"/>
    <lineage>
        <taxon>Eukaryota</taxon>
        <taxon>Viridiplantae</taxon>
        <taxon>Streptophyta</taxon>
        <taxon>Embryophyta</taxon>
        <taxon>Tracheophyta</taxon>
        <taxon>Spermatophyta</taxon>
        <taxon>Magnoliopsida</taxon>
        <taxon>eudicotyledons</taxon>
        <taxon>Gunneridae</taxon>
        <taxon>Pentapetalae</taxon>
        <taxon>rosids</taxon>
        <taxon>malvids</taxon>
        <taxon>Brassicales</taxon>
        <taxon>Brassicaceae</taxon>
        <taxon>Brassiceae</taxon>
        <taxon>Brassica</taxon>
    </lineage>
</organism>
<dbReference type="InterPro" id="IPR049428">
    <property type="entry name" value="RecA-like_N"/>
</dbReference>
<reference evidence="2 3" key="1">
    <citation type="submission" date="2020-02" db="EMBL/GenBank/DDBJ databases">
        <authorList>
            <person name="Ma Q."/>
            <person name="Huang Y."/>
            <person name="Song X."/>
            <person name="Pei D."/>
        </authorList>
    </citation>
    <scope>NUCLEOTIDE SEQUENCE [LARGE SCALE GENOMIC DNA]</scope>
    <source>
        <strain evidence="2">Sxm20200214</strain>
        <tissue evidence="2">Leaf</tissue>
    </source>
</reference>
<dbReference type="EMBL" id="JAAMPC010000014">
    <property type="protein sequence ID" value="KAG2264747.1"/>
    <property type="molecule type" value="Genomic_DNA"/>
</dbReference>
<dbReference type="AlphaFoldDB" id="A0A8X7Q8C4"/>
<proteinExistence type="predicted"/>
<gene>
    <name evidence="2" type="ORF">Bca52824_071826</name>
</gene>
<protein>
    <recommendedName>
        <fullName evidence="1">RecA-like N-terminal domain-containing protein</fullName>
    </recommendedName>
</protein>
<feature type="domain" description="RecA-like N-terminal" evidence="1">
    <location>
        <begin position="259"/>
        <end position="326"/>
    </location>
</feature>
<evidence type="ECO:0000259" key="1">
    <source>
        <dbReference type="Pfam" id="PF00154"/>
    </source>
</evidence>
<keyword evidence="3" id="KW-1185">Reference proteome</keyword>
<dbReference type="Proteomes" id="UP000886595">
    <property type="component" value="Unassembled WGS sequence"/>
</dbReference>
<dbReference type="Pfam" id="PF00154">
    <property type="entry name" value="RecA_N"/>
    <property type="match status" value="1"/>
</dbReference>
<dbReference type="OrthoDB" id="10532961at2759"/>
<dbReference type="Gene3D" id="3.40.50.300">
    <property type="entry name" value="P-loop containing nucleotide triphosphate hydrolases"/>
    <property type="match status" value="1"/>
</dbReference>
<evidence type="ECO:0000313" key="3">
    <source>
        <dbReference type="Proteomes" id="UP000886595"/>
    </source>
</evidence>
<dbReference type="InterPro" id="IPR027417">
    <property type="entry name" value="P-loop_NTPase"/>
</dbReference>
<name>A0A8X7Q8C4_BRACI</name>
<dbReference type="PANTHER" id="PTHR48163:SF2">
    <property type="entry name" value="EXPRESSED PROTEIN"/>
    <property type="match status" value="1"/>
</dbReference>
<sequence>MSFQLQKLRGHWRNTADDCMRIIESEVTKPEAEPNAQVFFSKECMSPKDPNPMSTLLLVMPQQSPLSYKSVIDTFSASPFYLAVMCRHSMIWFPNEGSRPNSQEARDLEVSSKLVESYQLCSAKLRRLLKLFLILRERLKGSAKLLQVQIFPILTAGIRKSESENRLSETDVGALYSRSKSSRRRMRTWRSVTKCCTQRTLKKRVKEAEDEQYRGEEDAASLRAELNSIQQQTMGTSFVGVSPDQVLEKEMTKLKLELQALGPLETSVRSCSVGVIGADSIGELEDEMGDAHMAIQAKLMSQAFHKLSHSLSLWQKLIIFINQVKKGEELKI</sequence>
<evidence type="ECO:0000313" key="2">
    <source>
        <dbReference type="EMBL" id="KAG2264747.1"/>
    </source>
</evidence>